<proteinExistence type="predicted"/>
<dbReference type="EMBL" id="AEYJ02001721">
    <property type="protein sequence ID" value="KFH00077.1"/>
    <property type="molecule type" value="Genomic_DNA"/>
</dbReference>
<comment type="caution">
    <text evidence="2">The sequence shown here is derived from an EMBL/GenBank/DDBJ whole genome shotgun (WGS) entry which is preliminary data.</text>
</comment>
<reference evidence="2 3" key="2">
    <citation type="journal article" date="2015" name="Eukaryot. Cell">
        <title>Genetic mapping reveals that sinefungin resistance in Toxoplasma gondii is controlled by a putative amino acid transporter locus that can be used as a negative selectable marker.</title>
        <authorList>
            <person name="Behnke M.S."/>
            <person name="Khan A."/>
            <person name="Sibley L.D."/>
        </authorList>
    </citation>
    <scope>NUCLEOTIDE SEQUENCE [LARGE SCALE GENOMIC DNA]</scope>
    <source>
        <strain evidence="2 3">VAND</strain>
    </source>
</reference>
<sequence>MSLSGRSSSSAPSDRLPDVSPARSGAPVGKMSSAQASPPRGCERLARARYCATARACKAATNWEASSSVSVGARETRRPLRLVSRRNASAGRAWSGGSSKPRDVSGDMHSGFATSTQPSAASPLGAASAARTEAGDDGADEGKKSGVPSGGRMREKTTR</sequence>
<reference evidence="2 3" key="1">
    <citation type="submission" date="2014-08" db="EMBL/GenBank/DDBJ databases">
        <authorList>
            <person name="Sibley D."/>
            <person name="Venepally P."/>
            <person name="Karamycheva S."/>
            <person name="Hadjithomas M."/>
            <person name="Khan A."/>
            <person name="Brunk B."/>
            <person name="Roos D."/>
            <person name="Caler E."/>
            <person name="Lorenzi H."/>
        </authorList>
    </citation>
    <scope>NUCLEOTIDE SEQUENCE [LARGE SCALE GENOMIC DNA]</scope>
    <source>
        <strain evidence="2 3">VAND</strain>
    </source>
</reference>
<feature type="compositionally biased region" description="Low complexity" evidence="1">
    <location>
        <begin position="1"/>
        <end position="14"/>
    </location>
</feature>
<evidence type="ECO:0000313" key="2">
    <source>
        <dbReference type="EMBL" id="KFH00077.1"/>
    </source>
</evidence>
<gene>
    <name evidence="2" type="ORF">TGVAND_220230</name>
</gene>
<protein>
    <submittedName>
        <fullName evidence="2">Leucine rich repeat-containing protein</fullName>
    </submittedName>
</protein>
<feature type="compositionally biased region" description="Low complexity" evidence="1">
    <location>
        <begin position="118"/>
        <end position="130"/>
    </location>
</feature>
<feature type="region of interest" description="Disordered" evidence="1">
    <location>
        <begin position="1"/>
        <end position="42"/>
    </location>
</feature>
<name>A0A086PI95_TOXGO</name>
<evidence type="ECO:0000256" key="1">
    <source>
        <dbReference type="SAM" id="MobiDB-lite"/>
    </source>
</evidence>
<dbReference type="Proteomes" id="UP000028840">
    <property type="component" value="Unassembled WGS sequence"/>
</dbReference>
<evidence type="ECO:0000313" key="3">
    <source>
        <dbReference type="Proteomes" id="UP000028840"/>
    </source>
</evidence>
<organism evidence="2 3">
    <name type="scientific">Toxoplasma gondii VAND</name>
    <dbReference type="NCBI Taxonomy" id="933077"/>
    <lineage>
        <taxon>Eukaryota</taxon>
        <taxon>Sar</taxon>
        <taxon>Alveolata</taxon>
        <taxon>Apicomplexa</taxon>
        <taxon>Conoidasida</taxon>
        <taxon>Coccidia</taxon>
        <taxon>Eucoccidiorida</taxon>
        <taxon>Eimeriorina</taxon>
        <taxon>Sarcocystidae</taxon>
        <taxon>Toxoplasma</taxon>
    </lineage>
</organism>
<dbReference type="AlphaFoldDB" id="A0A086PI95"/>
<feature type="compositionally biased region" description="Low complexity" evidence="1">
    <location>
        <begin position="85"/>
        <end position="99"/>
    </location>
</feature>
<feature type="region of interest" description="Disordered" evidence="1">
    <location>
        <begin position="61"/>
        <end position="159"/>
    </location>
</feature>
<accession>A0A086PI95</accession>
<dbReference type="VEuPathDB" id="ToxoDB:TGVAND_220230"/>